<dbReference type="Proteomes" id="UP001169066">
    <property type="component" value="Unassembled WGS sequence"/>
</dbReference>
<organism evidence="1 2">
    <name type="scientific">Sulfurovum xiamenensis</name>
    <dbReference type="NCBI Taxonomy" id="3019066"/>
    <lineage>
        <taxon>Bacteria</taxon>
        <taxon>Pseudomonadati</taxon>
        <taxon>Campylobacterota</taxon>
        <taxon>Epsilonproteobacteria</taxon>
        <taxon>Campylobacterales</taxon>
        <taxon>Sulfurovaceae</taxon>
        <taxon>Sulfurovum</taxon>
    </lineage>
</organism>
<comment type="caution">
    <text evidence="1">The sequence shown here is derived from an EMBL/GenBank/DDBJ whole genome shotgun (WGS) entry which is preliminary data.</text>
</comment>
<gene>
    <name evidence="1" type="ORF">PF327_10100</name>
</gene>
<dbReference type="EMBL" id="JAQIBC010000009">
    <property type="protein sequence ID" value="MDM5264544.1"/>
    <property type="molecule type" value="Genomic_DNA"/>
</dbReference>
<proteinExistence type="predicted"/>
<evidence type="ECO:0000313" key="1">
    <source>
        <dbReference type="EMBL" id="MDM5264544.1"/>
    </source>
</evidence>
<name>A0ABT7QVG8_9BACT</name>
<keyword evidence="2" id="KW-1185">Reference proteome</keyword>
<accession>A0ABT7QVG8</accession>
<evidence type="ECO:0000313" key="2">
    <source>
        <dbReference type="Proteomes" id="UP001169066"/>
    </source>
</evidence>
<dbReference type="RefSeq" id="WP_289402447.1">
    <property type="nucleotide sequence ID" value="NZ_JAQIBC010000009.1"/>
</dbReference>
<reference evidence="1" key="1">
    <citation type="submission" date="2023-01" db="EMBL/GenBank/DDBJ databases">
        <title>Sulfurovum sp. XTW-4 genome assembly.</title>
        <authorList>
            <person name="Wang J."/>
        </authorList>
    </citation>
    <scope>NUCLEOTIDE SEQUENCE</scope>
    <source>
        <strain evidence="1">XTW-4</strain>
    </source>
</reference>
<sequence>MDMSMHMEPINLVKSLRGTYKKEDKEMVVEVLNAYKEKNNCSYKHAYDMMVEGNPSYSAYTAWRRKLASGQTL</sequence>
<evidence type="ECO:0008006" key="3">
    <source>
        <dbReference type="Google" id="ProtNLM"/>
    </source>
</evidence>
<protein>
    <recommendedName>
        <fullName evidence="3">Transposase</fullName>
    </recommendedName>
</protein>